<keyword evidence="1" id="KW-0343">GTPase activation</keyword>
<reference evidence="5 6" key="1">
    <citation type="submission" date="2016-07" db="EMBL/GenBank/DDBJ databases">
        <title>Pervasive Adenine N6-methylation of Active Genes in Fungi.</title>
        <authorList>
            <consortium name="DOE Joint Genome Institute"/>
            <person name="Mondo S.J."/>
            <person name="Dannebaum R.O."/>
            <person name="Kuo R.C."/>
            <person name="Labutti K."/>
            <person name="Haridas S."/>
            <person name="Kuo A."/>
            <person name="Salamov A."/>
            <person name="Ahrendt S.R."/>
            <person name="Lipzen A."/>
            <person name="Sullivan W."/>
            <person name="Andreopoulos W.B."/>
            <person name="Clum A."/>
            <person name="Lindquist E."/>
            <person name="Daum C."/>
            <person name="Ramamoorthy G.K."/>
            <person name="Gryganskyi A."/>
            <person name="Culley D."/>
            <person name="Magnuson J.K."/>
            <person name="James T.Y."/>
            <person name="O'Malley M.A."/>
            <person name="Stajich J.E."/>
            <person name="Spatafora J.W."/>
            <person name="Visel A."/>
            <person name="Grigoriev I.V."/>
        </authorList>
    </citation>
    <scope>NUCLEOTIDE SEQUENCE [LARGE SCALE GENOMIC DNA]</scope>
    <source>
        <strain evidence="5 6">NRRL 3301</strain>
    </source>
</reference>
<dbReference type="Pfam" id="PF23436">
    <property type="entry name" value="RabGap-TBC_2"/>
    <property type="match status" value="1"/>
</dbReference>
<feature type="coiled-coil region" evidence="2">
    <location>
        <begin position="897"/>
        <end position="924"/>
    </location>
</feature>
<dbReference type="InterPro" id="IPR000195">
    <property type="entry name" value="Rab-GAP-TBC_dom"/>
</dbReference>
<feature type="compositionally biased region" description="Acidic residues" evidence="3">
    <location>
        <begin position="691"/>
        <end position="701"/>
    </location>
</feature>
<dbReference type="SMART" id="SM00164">
    <property type="entry name" value="TBC"/>
    <property type="match status" value="1"/>
</dbReference>
<organism evidence="5 6">
    <name type="scientific">Hesseltinella vesiculosa</name>
    <dbReference type="NCBI Taxonomy" id="101127"/>
    <lineage>
        <taxon>Eukaryota</taxon>
        <taxon>Fungi</taxon>
        <taxon>Fungi incertae sedis</taxon>
        <taxon>Mucoromycota</taxon>
        <taxon>Mucoromycotina</taxon>
        <taxon>Mucoromycetes</taxon>
        <taxon>Mucorales</taxon>
        <taxon>Cunninghamellaceae</taxon>
        <taxon>Hesseltinella</taxon>
    </lineage>
</organism>
<dbReference type="Gene3D" id="1.10.10.750">
    <property type="entry name" value="Ypt/Rab-GAP domain of gyp1p, domain 1"/>
    <property type="match status" value="1"/>
</dbReference>
<evidence type="ECO:0000259" key="4">
    <source>
        <dbReference type="PROSITE" id="PS50086"/>
    </source>
</evidence>
<feature type="region of interest" description="Disordered" evidence="3">
    <location>
        <begin position="580"/>
        <end position="619"/>
    </location>
</feature>
<feature type="coiled-coil region" evidence="2">
    <location>
        <begin position="768"/>
        <end position="830"/>
    </location>
</feature>
<dbReference type="GO" id="GO:0005096">
    <property type="term" value="F:GTPase activator activity"/>
    <property type="evidence" value="ECO:0007669"/>
    <property type="project" value="UniProtKB-KW"/>
</dbReference>
<feature type="compositionally biased region" description="Low complexity" evidence="3">
    <location>
        <begin position="491"/>
        <end position="501"/>
    </location>
</feature>
<dbReference type="STRING" id="101127.A0A1X2GVC1"/>
<dbReference type="Gene3D" id="1.10.472.80">
    <property type="entry name" value="Ypt/Rab-GAP domain of gyp1p, domain 3"/>
    <property type="match status" value="1"/>
</dbReference>
<dbReference type="GO" id="GO:0031267">
    <property type="term" value="F:small GTPase binding"/>
    <property type="evidence" value="ECO:0007669"/>
    <property type="project" value="TreeGrafter"/>
</dbReference>
<dbReference type="Gene3D" id="1.10.8.270">
    <property type="entry name" value="putative rabgap domain of human tbc1 domain family member 14 like domains"/>
    <property type="match status" value="1"/>
</dbReference>
<dbReference type="EMBL" id="MCGT01000002">
    <property type="protein sequence ID" value="ORX61981.1"/>
    <property type="molecule type" value="Genomic_DNA"/>
</dbReference>
<dbReference type="FunFam" id="1.10.8.270:FF:000001">
    <property type="entry name" value="TBC1 domain family member 1"/>
    <property type="match status" value="1"/>
</dbReference>
<keyword evidence="6" id="KW-1185">Reference proteome</keyword>
<dbReference type="PROSITE" id="PS50086">
    <property type="entry name" value="TBC_RABGAP"/>
    <property type="match status" value="1"/>
</dbReference>
<evidence type="ECO:0000313" key="5">
    <source>
        <dbReference type="EMBL" id="ORX61981.1"/>
    </source>
</evidence>
<feature type="region of interest" description="Disordered" evidence="3">
    <location>
        <begin position="951"/>
        <end position="1016"/>
    </location>
</feature>
<comment type="caution">
    <text evidence="5">The sequence shown here is derived from an EMBL/GenBank/DDBJ whole genome shotgun (WGS) entry which is preliminary data.</text>
</comment>
<dbReference type="FunFam" id="1.10.472.80:FF:000027">
    <property type="entry name" value="GTPase activating protein (Evi5)"/>
    <property type="match status" value="1"/>
</dbReference>
<dbReference type="InterPro" id="IPR050302">
    <property type="entry name" value="Rab_GAP_TBC_domain"/>
</dbReference>
<proteinExistence type="predicted"/>
<name>A0A1X2GVC1_9FUNG</name>
<evidence type="ECO:0000256" key="2">
    <source>
        <dbReference type="SAM" id="Coils"/>
    </source>
</evidence>
<dbReference type="Proteomes" id="UP000242146">
    <property type="component" value="Unassembled WGS sequence"/>
</dbReference>
<gene>
    <name evidence="5" type="ORF">DM01DRAFT_1331454</name>
</gene>
<feature type="compositionally biased region" description="Low complexity" evidence="3">
    <location>
        <begin position="955"/>
        <end position="973"/>
    </location>
</feature>
<protein>
    <submittedName>
        <fullName evidence="5">TBC-domain-containing protein</fullName>
    </submittedName>
</protein>
<dbReference type="PANTHER" id="PTHR47219:SF9">
    <property type="entry name" value="GTPASE ACTIVATING PROTEIN AND CENTROSOME-ASSOCIATED, ISOFORM B"/>
    <property type="match status" value="1"/>
</dbReference>
<evidence type="ECO:0000256" key="3">
    <source>
        <dbReference type="SAM" id="MobiDB-lite"/>
    </source>
</evidence>
<feature type="region of interest" description="Disordered" evidence="3">
    <location>
        <begin position="474"/>
        <end position="508"/>
    </location>
</feature>
<dbReference type="InterPro" id="IPR035969">
    <property type="entry name" value="Rab-GAP_TBC_sf"/>
</dbReference>
<accession>A0A1X2GVC1</accession>
<feature type="region of interest" description="Disordered" evidence="3">
    <location>
        <begin position="670"/>
        <end position="701"/>
    </location>
</feature>
<feature type="compositionally biased region" description="Low complexity" evidence="3">
    <location>
        <begin position="980"/>
        <end position="991"/>
    </location>
</feature>
<evidence type="ECO:0000313" key="6">
    <source>
        <dbReference type="Proteomes" id="UP000242146"/>
    </source>
</evidence>
<dbReference type="PANTHER" id="PTHR47219">
    <property type="entry name" value="RAB GTPASE-ACTIVATING PROTEIN 1-LIKE"/>
    <property type="match status" value="1"/>
</dbReference>
<feature type="region of interest" description="Disordered" evidence="3">
    <location>
        <begin position="1"/>
        <end position="28"/>
    </location>
</feature>
<dbReference type="SUPFAM" id="SSF47923">
    <property type="entry name" value="Ypt/Rab-GAP domain of gyp1p"/>
    <property type="match status" value="2"/>
</dbReference>
<feature type="compositionally biased region" description="Low complexity" evidence="3">
    <location>
        <begin position="586"/>
        <end position="598"/>
    </location>
</feature>
<feature type="compositionally biased region" description="Polar residues" evidence="3">
    <location>
        <begin position="603"/>
        <end position="619"/>
    </location>
</feature>
<keyword evidence="2" id="KW-0175">Coiled coil</keyword>
<feature type="compositionally biased region" description="Polar residues" evidence="3">
    <location>
        <begin position="1"/>
        <end position="19"/>
    </location>
</feature>
<sequence>MASSTLSVLTPRPSASTKTLADRRRVPTSPEKLKVFTSLTYPKINIDTSSQPESEHMKTLEQENAKLAPQASEDYLLAHLERQNALLQADPKSISMEANRLQADFKTLKQLVQDNSTMPSAGVLSTPDMINHTQDAANVANISDWDFWQCLVDDYPAAVAKLPHLISAKLCHGGIPHPLRGVLWQAMSHSSSTRLESIYDDLVSKDEDSPYARVIQRDLSRTFPSVDMFKSDGGQGQQAMQRILTSYSIYDVQVGYCQGLAFLVGPLLMTMTEKQAFCAFIRLMETYELRTMFTLNMEGLHLRLHQFESLLAQCCPELNDHLARHSIHPPMYASQWYLTLFAYSLPIHVVMRIYDLVFAEGAVETVTRVAIALMRKNEQALLAIHDFEQLMIYLSSKELFEKAYGTDSEALIQETMSLSNTITKPKLDSIADMHTLELEQEKTRVHQFLALRFGSNPGSKRVSASGSKKRESWFTWNKTATPSAPPAALDSQPTSPTSTSPVPVPVLSPAPMLMDRTVPKLHEQIEDLVVALSQLQKEHSQLSEQLMAMKMDAMDYTTMNEKLMDRNSLLTRRLKKYKQLHRRANHSGSSPPSSPQQAHHQRTSSSVGSSQDDLMLSPSSVDTSFSSLIDKANASRLQVLEKETEFTDFVASLQQSGDFGNLIASALTWKDGTPPPATYTTKSTPQPADGHDDDDDLDDLDDDVDQVLDQEEKERQETMTTVTQELVQVKLANFEMGQKFESICHENITLKHQVQGLKDKERMYLDQLNLLEKVRSEQEEEVDRLARTNDTLSERLVAIKQTSADIEMEKLSLTDRIKQLSDHVDALEQEKRDYLKPRDSFSEEVFAAHQTLFGDDSVYKRQEKKQHTINRRSMSFNGAVPDLGDDQPDPSAYQRKYVEAELRCRELEKLLAEAKFKLVQYETTPSMPTSPHAHNGRPMSFTLGSRAMMRDDSTATRASTDSLSTTTSSKRSSMYSRLWSTIASPTTPSATDLGAYPTKATEYQAPTIVENDSAPA</sequence>
<dbReference type="OrthoDB" id="159449at2759"/>
<feature type="domain" description="Rab-GAP TBC" evidence="4">
    <location>
        <begin position="174"/>
        <end position="361"/>
    </location>
</feature>
<evidence type="ECO:0000256" key="1">
    <source>
        <dbReference type="ARBA" id="ARBA00022468"/>
    </source>
</evidence>
<dbReference type="AlphaFoldDB" id="A0A1X2GVC1"/>
<feature type="coiled-coil region" evidence="2">
    <location>
        <begin position="518"/>
        <end position="580"/>
    </location>
</feature>